<proteinExistence type="predicted"/>
<reference evidence="4 5" key="1">
    <citation type="journal article" date="2018" name="Elife">
        <title>Discovery and characterization of a prevalent human gut bacterial enzyme sufficient for the inactivation of a family of plant toxins.</title>
        <authorList>
            <person name="Koppel N."/>
            <person name="Bisanz J.E."/>
            <person name="Pandelia M.E."/>
            <person name="Turnbaugh P.J."/>
            <person name="Balskus E.P."/>
        </authorList>
    </citation>
    <scope>NUCLEOTIDE SEQUENCE [LARGE SCALE GENOMIC DNA]</scope>
    <source>
        <strain evidence="3 6">16A</strain>
        <strain evidence="2 5">FAA1-1-60AUCSF</strain>
        <strain evidence="1 4">MR1 #12</strain>
    </source>
</reference>
<dbReference type="EMBL" id="PPUQ01000005">
    <property type="protein sequence ID" value="RDC39734.1"/>
    <property type="molecule type" value="Genomic_DNA"/>
</dbReference>
<dbReference type="EMBL" id="PPTY01000010">
    <property type="protein sequence ID" value="RDB85830.1"/>
    <property type="molecule type" value="Genomic_DNA"/>
</dbReference>
<sequence length="70" mass="8060">MENEDSLKIERLEDDGLQDVSGGAGDYVSHYQCPKTGKQLSSYDPYFARDCTMCQYWKQVIPGIRAECRY</sequence>
<dbReference type="Proteomes" id="UP000253915">
    <property type="component" value="Unassembled WGS sequence"/>
</dbReference>
<evidence type="ECO:0000313" key="4">
    <source>
        <dbReference type="Proteomes" id="UP000253752"/>
    </source>
</evidence>
<accession>A0A369MVE0</accession>
<protein>
    <submittedName>
        <fullName evidence="1">Uncharacterized protein</fullName>
    </submittedName>
</protein>
<evidence type="ECO:0000313" key="1">
    <source>
        <dbReference type="EMBL" id="RDB81419.1"/>
    </source>
</evidence>
<name>A0A369MVE0_EGGLN</name>
<comment type="caution">
    <text evidence="1">The sequence shown here is derived from an EMBL/GenBank/DDBJ whole genome shotgun (WGS) entry which is preliminary data.</text>
</comment>
<dbReference type="AlphaFoldDB" id="A0A369MVE0"/>
<dbReference type="EMBL" id="PPTX01000002">
    <property type="protein sequence ID" value="RDB81419.1"/>
    <property type="molecule type" value="Genomic_DNA"/>
</dbReference>
<organism evidence="1 4">
    <name type="scientific">Eggerthella lenta</name>
    <name type="common">Eubacterium lentum</name>
    <dbReference type="NCBI Taxonomy" id="84112"/>
    <lineage>
        <taxon>Bacteria</taxon>
        <taxon>Bacillati</taxon>
        <taxon>Actinomycetota</taxon>
        <taxon>Coriobacteriia</taxon>
        <taxon>Eggerthellales</taxon>
        <taxon>Eggerthellaceae</taxon>
        <taxon>Eggerthella</taxon>
    </lineage>
</organism>
<dbReference type="Proteomes" id="UP000253857">
    <property type="component" value="Unassembled WGS sequence"/>
</dbReference>
<dbReference type="Proteomes" id="UP000253752">
    <property type="component" value="Unassembled WGS sequence"/>
</dbReference>
<evidence type="ECO:0000313" key="5">
    <source>
        <dbReference type="Proteomes" id="UP000253857"/>
    </source>
</evidence>
<dbReference type="RefSeq" id="WP_009305308.1">
    <property type="nucleotide sequence ID" value="NZ_CABHNG010000012.1"/>
</dbReference>
<evidence type="ECO:0000313" key="2">
    <source>
        <dbReference type="EMBL" id="RDB85830.1"/>
    </source>
</evidence>
<evidence type="ECO:0000313" key="3">
    <source>
        <dbReference type="EMBL" id="RDC39734.1"/>
    </source>
</evidence>
<gene>
    <name evidence="3" type="ORF">C1853_05570</name>
    <name evidence="2" type="ORF">C1871_07705</name>
    <name evidence="1" type="ORF">C1872_01730</name>
</gene>
<evidence type="ECO:0000313" key="6">
    <source>
        <dbReference type="Proteomes" id="UP000253915"/>
    </source>
</evidence>